<evidence type="ECO:0000256" key="10">
    <source>
        <dbReference type="SAM" id="MobiDB-lite"/>
    </source>
</evidence>
<dbReference type="PIRSF" id="PIRSF005719">
    <property type="entry name" value="SMC"/>
    <property type="match status" value="1"/>
</dbReference>
<dbReference type="InterPro" id="IPR041741">
    <property type="entry name" value="SMC3_ABC_euk"/>
</dbReference>
<keyword evidence="3" id="KW-0132">Cell division</keyword>
<feature type="coiled-coil region" evidence="9">
    <location>
        <begin position="206"/>
        <end position="307"/>
    </location>
</feature>
<dbReference type="Gene3D" id="1.20.1060.20">
    <property type="match status" value="1"/>
</dbReference>
<evidence type="ECO:0000256" key="7">
    <source>
        <dbReference type="ARBA" id="ARBA00023306"/>
    </source>
</evidence>
<evidence type="ECO:0000256" key="5">
    <source>
        <dbReference type="ARBA" id="ARBA00023054"/>
    </source>
</evidence>
<dbReference type="GO" id="GO:0005694">
    <property type="term" value="C:chromosome"/>
    <property type="evidence" value="ECO:0007669"/>
    <property type="project" value="InterPro"/>
</dbReference>
<keyword evidence="4" id="KW-0498">Mitosis</keyword>
<dbReference type="InterPro" id="IPR027417">
    <property type="entry name" value="P-loop_NTPase"/>
</dbReference>
<dbReference type="Pfam" id="PF06470">
    <property type="entry name" value="SMC_hinge"/>
    <property type="match status" value="1"/>
</dbReference>
<dbReference type="CDD" id="cd03272">
    <property type="entry name" value="ABC_SMC3_euk"/>
    <property type="match status" value="1"/>
</dbReference>
<dbReference type="Gene3D" id="3.40.50.300">
    <property type="entry name" value="P-loop containing nucleotide triphosphate hydrolases"/>
    <property type="match status" value="2"/>
</dbReference>
<evidence type="ECO:0000256" key="3">
    <source>
        <dbReference type="ARBA" id="ARBA00022618"/>
    </source>
</evidence>
<dbReference type="InterPro" id="IPR036277">
    <property type="entry name" value="SMC_hinge_sf"/>
</dbReference>
<feature type="signal peptide" evidence="11">
    <location>
        <begin position="1"/>
        <end position="24"/>
    </location>
</feature>
<dbReference type="GO" id="GO:0005524">
    <property type="term" value="F:ATP binding"/>
    <property type="evidence" value="ECO:0007669"/>
    <property type="project" value="InterPro"/>
</dbReference>
<evidence type="ECO:0000256" key="9">
    <source>
        <dbReference type="SAM" id="Coils"/>
    </source>
</evidence>
<feature type="chain" id="PRO_5043751277" description="Structural maintenance of chromosomes protein" evidence="11">
    <location>
        <begin position="25"/>
        <end position="1264"/>
    </location>
</feature>
<feature type="coiled-coil region" evidence="9">
    <location>
        <begin position="336"/>
        <end position="391"/>
    </location>
</feature>
<keyword evidence="5 9" id="KW-0175">Coiled coil</keyword>
<feature type="domain" description="SMC hinge" evidence="12">
    <location>
        <begin position="542"/>
        <end position="654"/>
    </location>
</feature>
<dbReference type="SUPFAM" id="SSF75553">
    <property type="entry name" value="Smc hinge domain"/>
    <property type="match status" value="1"/>
</dbReference>
<comment type="similarity">
    <text evidence="2">Belongs to the SMC family. SMC3 subfamily.</text>
</comment>
<dbReference type="GO" id="GO:0051301">
    <property type="term" value="P:cell division"/>
    <property type="evidence" value="ECO:0007669"/>
    <property type="project" value="UniProtKB-KW"/>
</dbReference>
<feature type="region of interest" description="Disordered" evidence="10">
    <location>
        <begin position="1073"/>
        <end position="1093"/>
    </location>
</feature>
<sequence>MLTNAFYWVFLYFLYLFLKKNHQSLTIQGFKSYRDPTTVESFSPGVNVIVGRNGSGKSNFFSAIRFLLNDQYNSLGREERQSLLHEGSDNNSTFSAYVEAIFENSDQRFPTGKDRVIIRRTIGSKKDEYSLDKKSIPKGEIMSLLESAGFSKSNPYYIVPQGRITHLTNVKDSERLDLLKEVAGTQVYEDRRAESMKIMSETAAKKIKIDELLEYIETRLKELEEEKQELKEYDQHDRERRCLQYGIFTREMNEINECLEKLESDKQEEISESNVRLERYQARQLQIASLENQLSTAKQDLLALYAEKTQIEEDRREYIKAKTQTECLLRDSEDSRGKDENRRSKLEAELATLQREIKSTEKDLELLRPKHEAKEKEHELIRNRLTELEAIVTSLYEKQVRSNQFRTQKERDQHLRAELERLRELVSSRGETLKRLISDEHEIKENLDSLVKSSDEIRQNLDHHKDWIHSTSAELMKLKAENHDLSERRKLLWKDDTRVSQLVQNASAAKEKAIKDLRVTMDRNTAQGLELIQMIMARGDVPGIYGPLYELIEVDDRYKIAAESTAGNSLFHVVVDSDETAQKILAILANEKRGRCTFIPLNRLRTKNVVYPTGNEAIPIIKKIRFDEKYRLAFEQVFSKTVICSNLDLAGAYVRSHRLNAMTLDGDKVDKKGAVSGGYQEARRSRLDFVREMKTWTQRLDEESNRSRDIKSTIRQLDQQITTLIGKIKNLESEVERKLGDRASCLSSISSLQKDQDSLKTRLAKLEKLRQNQELDLKSLNTQIDLHEKELGSKMLNTLSEEESNNLSAFTTEMESLKTKMLEVTKSKVELSTKKNLLEIELKEKLYRKLDEVNSKIEGLNENYSTSQPSSNEIELRRKELATFDGSIEECSSQLNSLVKEIELLKSNVQKNEQSLEKLSSEHAEDGRETSKQSKTVERYWAKKQLLLSRRDECNNNIRILGVLPEEAFEKYVRQRTDKSVKALNKVNETLKKYAHVNKKAIEQYQSFTEQRDKLMERREEMEKSAESITELIEVLDQRKDEAIERTFKQVSRNFSEVFEKLVPLGRGRLIMQKRLDDKNPEDNESEDDEVRPAGTISQYTGVSIKVSFNSKVDEGLRIQQLSGGQKSLVALATIFAIQKCDPAPFYLFDEIDANLDPDRRTSVAAMIGELGKEAQMICTTFRPEMLEHADQFLGVIFNNRKISTIKLIEKVHAKQFVESFELKNLSLYYHFTIFFFIKKKTRRIKSFIFFFRNERAPTQAAAA</sequence>
<evidence type="ECO:0000256" key="8">
    <source>
        <dbReference type="PIRNR" id="PIRNR005719"/>
    </source>
</evidence>
<evidence type="ECO:0000256" key="4">
    <source>
        <dbReference type="ARBA" id="ARBA00022776"/>
    </source>
</evidence>
<feature type="coiled-coil region" evidence="9">
    <location>
        <begin position="998"/>
        <end position="1046"/>
    </location>
</feature>
<dbReference type="FunFam" id="3.40.50.300:FF:000424">
    <property type="entry name" value="Structural maintenance of chromosomes 3"/>
    <property type="match status" value="1"/>
</dbReference>
<dbReference type="InterPro" id="IPR010935">
    <property type="entry name" value="SMC_hinge"/>
</dbReference>
<keyword evidence="7" id="KW-0131">Cell cycle</keyword>
<accession>A0AAV0B0J6</accession>
<dbReference type="FunFam" id="3.40.50.300:FF:000370">
    <property type="entry name" value="Structural maintenance of chromosomes 3"/>
    <property type="match status" value="1"/>
</dbReference>
<evidence type="ECO:0000256" key="11">
    <source>
        <dbReference type="SAM" id="SignalP"/>
    </source>
</evidence>
<dbReference type="AlphaFoldDB" id="A0AAV0B0J6"/>
<protein>
    <recommendedName>
        <fullName evidence="8">Structural maintenance of chromosomes protein</fullName>
    </recommendedName>
</protein>
<comment type="subcellular location">
    <subcellularLocation>
        <location evidence="1 8">Nucleus</location>
    </subcellularLocation>
</comment>
<dbReference type="GO" id="GO:0007059">
    <property type="term" value="P:chromosome segregation"/>
    <property type="evidence" value="ECO:0007669"/>
    <property type="project" value="UniProtKB-ARBA"/>
</dbReference>
<keyword evidence="14" id="KW-1185">Reference proteome</keyword>
<evidence type="ECO:0000256" key="2">
    <source>
        <dbReference type="ARBA" id="ARBA00005917"/>
    </source>
</evidence>
<feature type="coiled-coil region" evidence="9">
    <location>
        <begin position="700"/>
        <end position="790"/>
    </location>
</feature>
<dbReference type="PANTHER" id="PTHR43977">
    <property type="entry name" value="STRUCTURAL MAINTENANCE OF CHROMOSOMES PROTEIN 3"/>
    <property type="match status" value="1"/>
</dbReference>
<dbReference type="SUPFAM" id="SSF52540">
    <property type="entry name" value="P-loop containing nucleoside triphosphate hydrolases"/>
    <property type="match status" value="1"/>
</dbReference>
<dbReference type="GO" id="GO:0016887">
    <property type="term" value="F:ATP hydrolysis activity"/>
    <property type="evidence" value="ECO:0007669"/>
    <property type="project" value="InterPro"/>
</dbReference>
<dbReference type="EMBL" id="CALTRL010002707">
    <property type="protein sequence ID" value="CAH7676497.1"/>
    <property type="molecule type" value="Genomic_DNA"/>
</dbReference>
<evidence type="ECO:0000256" key="6">
    <source>
        <dbReference type="ARBA" id="ARBA00023242"/>
    </source>
</evidence>
<evidence type="ECO:0000256" key="1">
    <source>
        <dbReference type="ARBA" id="ARBA00004123"/>
    </source>
</evidence>
<reference evidence="13" key="1">
    <citation type="submission" date="2022-06" db="EMBL/GenBank/DDBJ databases">
        <authorList>
            <consortium name="SYNGENTA / RWTH Aachen University"/>
        </authorList>
    </citation>
    <scope>NUCLEOTIDE SEQUENCE</scope>
</reference>
<name>A0AAV0B0J6_PHAPC</name>
<keyword evidence="11" id="KW-0732">Signal</keyword>
<dbReference type="Proteomes" id="UP001153365">
    <property type="component" value="Unassembled WGS sequence"/>
</dbReference>
<dbReference type="InterPro" id="IPR003395">
    <property type="entry name" value="RecF/RecN/SMC_N"/>
</dbReference>
<evidence type="ECO:0000313" key="14">
    <source>
        <dbReference type="Proteomes" id="UP001153365"/>
    </source>
</evidence>
<evidence type="ECO:0000313" key="13">
    <source>
        <dbReference type="EMBL" id="CAH7676497.1"/>
    </source>
</evidence>
<dbReference type="InterPro" id="IPR024704">
    <property type="entry name" value="SMC"/>
</dbReference>
<dbReference type="SMART" id="SM00968">
    <property type="entry name" value="SMC_hinge"/>
    <property type="match status" value="1"/>
</dbReference>
<keyword evidence="6 8" id="KW-0539">Nucleus</keyword>
<feature type="coiled-coil region" evidence="9">
    <location>
        <begin position="888"/>
        <end position="922"/>
    </location>
</feature>
<dbReference type="GO" id="GO:0005634">
    <property type="term" value="C:nucleus"/>
    <property type="evidence" value="ECO:0007669"/>
    <property type="project" value="UniProtKB-SubCell"/>
</dbReference>
<evidence type="ECO:0000259" key="12">
    <source>
        <dbReference type="SMART" id="SM00968"/>
    </source>
</evidence>
<organism evidence="13 14">
    <name type="scientific">Phakopsora pachyrhizi</name>
    <name type="common">Asian soybean rust disease fungus</name>
    <dbReference type="NCBI Taxonomy" id="170000"/>
    <lineage>
        <taxon>Eukaryota</taxon>
        <taxon>Fungi</taxon>
        <taxon>Dikarya</taxon>
        <taxon>Basidiomycota</taxon>
        <taxon>Pucciniomycotina</taxon>
        <taxon>Pucciniomycetes</taxon>
        <taxon>Pucciniales</taxon>
        <taxon>Phakopsoraceae</taxon>
        <taxon>Phakopsora</taxon>
    </lineage>
</organism>
<dbReference type="Pfam" id="PF02463">
    <property type="entry name" value="SMC_N"/>
    <property type="match status" value="1"/>
</dbReference>
<gene>
    <name evidence="13" type="ORF">PPACK8108_LOCUS11633</name>
</gene>
<dbReference type="GO" id="GO:0051276">
    <property type="term" value="P:chromosome organization"/>
    <property type="evidence" value="ECO:0007669"/>
    <property type="project" value="InterPro"/>
</dbReference>
<proteinExistence type="inferred from homology"/>
<dbReference type="Gene3D" id="3.30.70.1620">
    <property type="match status" value="1"/>
</dbReference>
<comment type="caution">
    <text evidence="13">The sequence shown here is derived from an EMBL/GenBank/DDBJ whole genome shotgun (WGS) entry which is preliminary data.</text>
</comment>